<protein>
    <submittedName>
        <fullName evidence="2">OB-fold domain-containing protein</fullName>
    </submittedName>
</protein>
<dbReference type="Pfam" id="PF01796">
    <property type="entry name" value="OB_ChsH2_C"/>
    <property type="match status" value="1"/>
</dbReference>
<dbReference type="EMBL" id="JAGYPE020000003">
    <property type="protein sequence ID" value="MCH6264521.1"/>
    <property type="molecule type" value="Genomic_DNA"/>
</dbReference>
<reference evidence="2" key="1">
    <citation type="submission" date="2021-05" db="EMBL/GenBank/DDBJ databases">
        <title>Novel Bacillus species.</title>
        <authorList>
            <person name="Liu G."/>
        </authorList>
    </citation>
    <scope>NUCLEOTIDE SEQUENCE</scope>
    <source>
        <strain evidence="2 4">FJAT-50051</strain>
    </source>
</reference>
<evidence type="ECO:0000313" key="2">
    <source>
        <dbReference type="EMBL" id="MBS4186148.1"/>
    </source>
</evidence>
<evidence type="ECO:0000313" key="4">
    <source>
        <dbReference type="Proteomes" id="UP000677265"/>
    </source>
</evidence>
<feature type="domain" description="ChsH2 C-terminal OB-fold" evidence="1">
    <location>
        <begin position="54"/>
        <end position="105"/>
    </location>
</feature>
<keyword evidence="4" id="KW-1185">Reference proteome</keyword>
<gene>
    <name evidence="3" type="ORF">KHB02_003135</name>
    <name evidence="2" type="ORF">KHB02_32665</name>
</gene>
<comment type="caution">
    <text evidence="2">The sequence shown here is derived from an EMBL/GenBank/DDBJ whole genome shotgun (WGS) entry which is preliminary data.</text>
</comment>
<dbReference type="PANTHER" id="PTHR34075:SF5">
    <property type="entry name" value="BLR3430 PROTEIN"/>
    <property type="match status" value="1"/>
</dbReference>
<dbReference type="EMBL" id="JAGYPE010000006">
    <property type="protein sequence ID" value="MBS4186148.1"/>
    <property type="molecule type" value="Genomic_DNA"/>
</dbReference>
<dbReference type="RefSeq" id="WP_213145942.1">
    <property type="nucleotide sequence ID" value="NZ_JAGYPE020000003.1"/>
</dbReference>
<dbReference type="SUPFAM" id="SSF50249">
    <property type="entry name" value="Nucleic acid-binding proteins"/>
    <property type="match status" value="1"/>
</dbReference>
<evidence type="ECO:0000259" key="1">
    <source>
        <dbReference type="Pfam" id="PF01796"/>
    </source>
</evidence>
<organism evidence="2">
    <name type="scientific">Neobacillus citreus</name>
    <dbReference type="NCBI Taxonomy" id="2833578"/>
    <lineage>
        <taxon>Bacteria</taxon>
        <taxon>Bacillati</taxon>
        <taxon>Bacillota</taxon>
        <taxon>Bacilli</taxon>
        <taxon>Bacillales</taxon>
        <taxon>Bacillaceae</taxon>
        <taxon>Neobacillus</taxon>
    </lineage>
</organism>
<dbReference type="InterPro" id="IPR052513">
    <property type="entry name" value="Thioester_dehydratase-like"/>
</dbReference>
<dbReference type="InterPro" id="IPR002878">
    <property type="entry name" value="ChsH2_C"/>
</dbReference>
<name>A0A942T6W1_9BACI</name>
<dbReference type="PANTHER" id="PTHR34075">
    <property type="entry name" value="BLR3430 PROTEIN"/>
    <property type="match status" value="1"/>
</dbReference>
<evidence type="ECO:0000313" key="3">
    <source>
        <dbReference type="EMBL" id="MCH6264521.1"/>
    </source>
</evidence>
<dbReference type="InterPro" id="IPR012340">
    <property type="entry name" value="NA-bd_OB-fold"/>
</dbReference>
<dbReference type="AlphaFoldDB" id="A0A942T6W1"/>
<sequence length="130" mass="14932">MYNLEKLIVPDSQDDNLKLNCSYCPKCERKYFPLKEICANCLDSLTNIEINSYGRIFSYTTIRTDSPFYKAPYTLAFVDLDEGVRLLARVNVKSQQQLDSNKRVKGVRTTITTKGGETINAFEFKLIEEV</sequence>
<proteinExistence type="predicted"/>
<dbReference type="Proteomes" id="UP000677265">
    <property type="component" value="Unassembled WGS sequence"/>
</dbReference>
<accession>A0A942T6W1</accession>